<protein>
    <submittedName>
        <fullName evidence="1">Uncharacterized protein</fullName>
    </submittedName>
</protein>
<gene>
    <name evidence="1" type="ORF">LCGC14_2175920</name>
</gene>
<dbReference type="AlphaFoldDB" id="A0A0F9G1C8"/>
<sequence length="92" mass="10259">MIDFDLAIELKRAGYPQTICDPKKLDIDIEKNYSSVCLPDTDDLLEQLGDEFKSLELSGGGWFAVGKDLTWKEGKSPVEALARLWIALKGVE</sequence>
<evidence type="ECO:0000313" key="1">
    <source>
        <dbReference type="EMBL" id="KKL63355.1"/>
    </source>
</evidence>
<organism evidence="1">
    <name type="scientific">marine sediment metagenome</name>
    <dbReference type="NCBI Taxonomy" id="412755"/>
    <lineage>
        <taxon>unclassified sequences</taxon>
        <taxon>metagenomes</taxon>
        <taxon>ecological metagenomes</taxon>
    </lineage>
</organism>
<dbReference type="EMBL" id="LAZR01028201">
    <property type="protein sequence ID" value="KKL63355.1"/>
    <property type="molecule type" value="Genomic_DNA"/>
</dbReference>
<name>A0A0F9G1C8_9ZZZZ</name>
<proteinExistence type="predicted"/>
<accession>A0A0F9G1C8</accession>
<comment type="caution">
    <text evidence="1">The sequence shown here is derived from an EMBL/GenBank/DDBJ whole genome shotgun (WGS) entry which is preliminary data.</text>
</comment>
<reference evidence="1" key="1">
    <citation type="journal article" date="2015" name="Nature">
        <title>Complex archaea that bridge the gap between prokaryotes and eukaryotes.</title>
        <authorList>
            <person name="Spang A."/>
            <person name="Saw J.H."/>
            <person name="Jorgensen S.L."/>
            <person name="Zaremba-Niedzwiedzka K."/>
            <person name="Martijn J."/>
            <person name="Lind A.E."/>
            <person name="van Eijk R."/>
            <person name="Schleper C."/>
            <person name="Guy L."/>
            <person name="Ettema T.J."/>
        </authorList>
    </citation>
    <scope>NUCLEOTIDE SEQUENCE</scope>
</reference>